<evidence type="ECO:0000256" key="1">
    <source>
        <dbReference type="SAM" id="Phobius"/>
    </source>
</evidence>
<reference evidence="2" key="1">
    <citation type="journal article" date="2014" name="Front. Microbiol.">
        <title>High frequency of phylogenetically diverse reductive dehalogenase-homologous genes in deep subseafloor sedimentary metagenomes.</title>
        <authorList>
            <person name="Kawai M."/>
            <person name="Futagami T."/>
            <person name="Toyoda A."/>
            <person name="Takaki Y."/>
            <person name="Nishi S."/>
            <person name="Hori S."/>
            <person name="Arai W."/>
            <person name="Tsubouchi T."/>
            <person name="Morono Y."/>
            <person name="Uchiyama I."/>
            <person name="Ito T."/>
            <person name="Fujiyama A."/>
            <person name="Inagaki F."/>
            <person name="Takami H."/>
        </authorList>
    </citation>
    <scope>NUCLEOTIDE SEQUENCE</scope>
    <source>
        <strain evidence="2">Expedition CK06-06</strain>
    </source>
</reference>
<protein>
    <submittedName>
        <fullName evidence="2">Uncharacterized protein</fullName>
    </submittedName>
</protein>
<proteinExistence type="predicted"/>
<dbReference type="AlphaFoldDB" id="X1S565"/>
<dbReference type="EMBL" id="BARW01007602">
    <property type="protein sequence ID" value="GAI88023.1"/>
    <property type="molecule type" value="Genomic_DNA"/>
</dbReference>
<name>X1S565_9ZZZZ</name>
<feature type="non-terminal residue" evidence="2">
    <location>
        <position position="1"/>
    </location>
</feature>
<gene>
    <name evidence="2" type="ORF">S12H4_15787</name>
</gene>
<feature type="transmembrane region" description="Helical" evidence="1">
    <location>
        <begin position="22"/>
        <end position="45"/>
    </location>
</feature>
<keyword evidence="1" id="KW-0472">Membrane</keyword>
<keyword evidence="1" id="KW-1133">Transmembrane helix</keyword>
<sequence length="93" mass="9867">NVSISSIVDIFDDELGTSKQGMLLKAIMAVAFTIIVMATIASMGVRDRRLNIVAGCCLGFFMIFGWVPTGITIAIMVILFGSFFIGGLQGGTD</sequence>
<feature type="transmembrane region" description="Helical" evidence="1">
    <location>
        <begin position="52"/>
        <end position="85"/>
    </location>
</feature>
<organism evidence="2">
    <name type="scientific">marine sediment metagenome</name>
    <dbReference type="NCBI Taxonomy" id="412755"/>
    <lineage>
        <taxon>unclassified sequences</taxon>
        <taxon>metagenomes</taxon>
        <taxon>ecological metagenomes</taxon>
    </lineage>
</organism>
<evidence type="ECO:0000313" key="2">
    <source>
        <dbReference type="EMBL" id="GAI88023.1"/>
    </source>
</evidence>
<accession>X1S565</accession>
<comment type="caution">
    <text evidence="2">The sequence shown here is derived from an EMBL/GenBank/DDBJ whole genome shotgun (WGS) entry which is preliminary data.</text>
</comment>
<keyword evidence="1" id="KW-0812">Transmembrane</keyword>